<dbReference type="PROSITE" id="PS51725">
    <property type="entry name" value="ABM"/>
    <property type="match status" value="1"/>
</dbReference>
<dbReference type="RefSeq" id="WP_055085547.1">
    <property type="nucleotide sequence ID" value="NZ_CXSU01000012.1"/>
</dbReference>
<keyword evidence="3" id="KW-1185">Reference proteome</keyword>
<dbReference type="STRING" id="420998.JDO7802_02230"/>
<evidence type="ECO:0000313" key="3">
    <source>
        <dbReference type="Proteomes" id="UP000049222"/>
    </source>
</evidence>
<dbReference type="GO" id="GO:0016491">
    <property type="term" value="F:oxidoreductase activity"/>
    <property type="evidence" value="ECO:0007669"/>
    <property type="project" value="TreeGrafter"/>
</dbReference>
<dbReference type="InterPro" id="IPR007138">
    <property type="entry name" value="ABM_dom"/>
</dbReference>
<gene>
    <name evidence="2" type="primary">lsrG</name>
    <name evidence="2" type="ORF">JDO7802_02230</name>
</gene>
<accession>A0A0M6YIM3</accession>
<dbReference type="Proteomes" id="UP000049222">
    <property type="component" value="Unassembled WGS sequence"/>
</dbReference>
<dbReference type="EMBL" id="CXSU01000012">
    <property type="protein sequence ID" value="CTQ50212.1"/>
    <property type="molecule type" value="Genomic_DNA"/>
</dbReference>
<dbReference type="Pfam" id="PF03992">
    <property type="entry name" value="ABM"/>
    <property type="match status" value="1"/>
</dbReference>
<proteinExistence type="predicted"/>
<dbReference type="AlphaFoldDB" id="A0A0M6YIM3"/>
<dbReference type="SUPFAM" id="SSF54909">
    <property type="entry name" value="Dimeric alpha+beta barrel"/>
    <property type="match status" value="1"/>
</dbReference>
<evidence type="ECO:0000313" key="2">
    <source>
        <dbReference type="EMBL" id="CTQ50212.1"/>
    </source>
</evidence>
<sequence>MFAVVVTIQVVPGGMAAFKPAMMENARASLGEPACHRFDVATDPARPDEVFLYELYDDEAGFDAHRTTAHYKTFDAAVAPLIVEKTVQTYAVVEG</sequence>
<dbReference type="GO" id="GO:0005829">
    <property type="term" value="C:cytosol"/>
    <property type="evidence" value="ECO:0007669"/>
    <property type="project" value="TreeGrafter"/>
</dbReference>
<protein>
    <submittedName>
        <fullName evidence="2">Autoinducer 2-degrading protein LsrG</fullName>
    </submittedName>
</protein>
<dbReference type="InterPro" id="IPR011008">
    <property type="entry name" value="Dimeric_a/b-barrel"/>
</dbReference>
<feature type="domain" description="ABM" evidence="1">
    <location>
        <begin position="2"/>
        <end position="93"/>
    </location>
</feature>
<dbReference type="InterPro" id="IPR050744">
    <property type="entry name" value="AI-2_Isomerase_LsrG"/>
</dbReference>
<reference evidence="2 3" key="1">
    <citation type="submission" date="2015-07" db="EMBL/GenBank/DDBJ databases">
        <authorList>
            <person name="Noorani M."/>
        </authorList>
    </citation>
    <scope>NUCLEOTIDE SEQUENCE [LARGE SCALE GENOMIC DNA]</scope>
    <source>
        <strain evidence="2 3">CECT 7802</strain>
    </source>
</reference>
<dbReference type="Gene3D" id="3.30.70.100">
    <property type="match status" value="1"/>
</dbReference>
<dbReference type="OrthoDB" id="9812754at2"/>
<evidence type="ECO:0000259" key="1">
    <source>
        <dbReference type="PROSITE" id="PS51725"/>
    </source>
</evidence>
<organism evidence="2 3">
    <name type="scientific">Jannaschia donghaensis</name>
    <dbReference type="NCBI Taxonomy" id="420998"/>
    <lineage>
        <taxon>Bacteria</taxon>
        <taxon>Pseudomonadati</taxon>
        <taxon>Pseudomonadota</taxon>
        <taxon>Alphaproteobacteria</taxon>
        <taxon>Rhodobacterales</taxon>
        <taxon>Roseobacteraceae</taxon>
        <taxon>Jannaschia</taxon>
    </lineage>
</organism>
<dbReference type="PANTHER" id="PTHR33336:SF3">
    <property type="entry name" value="ABM DOMAIN-CONTAINING PROTEIN"/>
    <property type="match status" value="1"/>
</dbReference>
<dbReference type="PANTHER" id="PTHR33336">
    <property type="entry name" value="QUINOL MONOOXYGENASE YGIN-RELATED"/>
    <property type="match status" value="1"/>
</dbReference>
<name>A0A0M6YIM3_9RHOB</name>